<keyword evidence="3" id="KW-1185">Reference proteome</keyword>
<keyword evidence="1" id="KW-1133">Transmembrane helix</keyword>
<gene>
    <name evidence="2" type="ORF">CITCOLO1_LOCUS8859</name>
</gene>
<feature type="transmembrane region" description="Helical" evidence="1">
    <location>
        <begin position="142"/>
        <end position="159"/>
    </location>
</feature>
<organism evidence="2 3">
    <name type="scientific">Citrullus colocynthis</name>
    <name type="common">colocynth</name>
    <dbReference type="NCBI Taxonomy" id="252529"/>
    <lineage>
        <taxon>Eukaryota</taxon>
        <taxon>Viridiplantae</taxon>
        <taxon>Streptophyta</taxon>
        <taxon>Embryophyta</taxon>
        <taxon>Tracheophyta</taxon>
        <taxon>Spermatophyta</taxon>
        <taxon>Magnoliopsida</taxon>
        <taxon>eudicotyledons</taxon>
        <taxon>Gunneridae</taxon>
        <taxon>Pentapetalae</taxon>
        <taxon>rosids</taxon>
        <taxon>fabids</taxon>
        <taxon>Cucurbitales</taxon>
        <taxon>Cucurbitaceae</taxon>
        <taxon>Benincaseae</taxon>
        <taxon>Citrullus</taxon>
    </lineage>
</organism>
<proteinExistence type="predicted"/>
<dbReference type="EMBL" id="OZ021737">
    <property type="protein sequence ID" value="CAK9316974.1"/>
    <property type="molecule type" value="Genomic_DNA"/>
</dbReference>
<protein>
    <submittedName>
        <fullName evidence="2">Uncharacterized protein</fullName>
    </submittedName>
</protein>
<accession>A0ABP0Y9A2</accession>
<reference evidence="2 3" key="1">
    <citation type="submission" date="2024-03" db="EMBL/GenBank/DDBJ databases">
        <authorList>
            <person name="Gkanogiannis A."/>
            <person name="Becerra Lopez-Lavalle L."/>
        </authorList>
    </citation>
    <scope>NUCLEOTIDE SEQUENCE [LARGE SCALE GENOMIC DNA]</scope>
</reference>
<evidence type="ECO:0000256" key="1">
    <source>
        <dbReference type="SAM" id="Phobius"/>
    </source>
</evidence>
<evidence type="ECO:0000313" key="3">
    <source>
        <dbReference type="Proteomes" id="UP001642487"/>
    </source>
</evidence>
<keyword evidence="1" id="KW-0812">Transmembrane</keyword>
<evidence type="ECO:0000313" key="2">
    <source>
        <dbReference type="EMBL" id="CAK9316974.1"/>
    </source>
</evidence>
<name>A0ABP0Y9A2_9ROSI</name>
<keyword evidence="1" id="KW-0472">Membrane</keyword>
<sequence length="185" mass="21892">MWLSTEHWLSNYTSLFHVLAPIYINTRIYVRIIDSFLTILYPNFCPMEWISYGEQLDKLVVKHVYKPFVGKHWNGKIVGMWTRGLEEEKKIQTVIVFLSSVLLLSRKLRKFVHISALIFLSAPRKLLHHKIRSVSTSVFDDFVRLTFCVFVFLCSFFFVSNLAPKYRFEDADNLKDRSILFGFVR</sequence>
<dbReference type="Proteomes" id="UP001642487">
    <property type="component" value="Chromosome 3"/>
</dbReference>